<evidence type="ECO:0000313" key="1">
    <source>
        <dbReference type="EMBL" id="CAE6868710.1"/>
    </source>
</evidence>
<evidence type="ECO:0000313" key="2">
    <source>
        <dbReference type="Proteomes" id="UP000674425"/>
    </source>
</evidence>
<reference evidence="1 2" key="1">
    <citation type="submission" date="2021-02" db="EMBL/GenBank/DDBJ databases">
        <authorList>
            <person name="Vanwijnsberghe S."/>
        </authorList>
    </citation>
    <scope>NUCLEOTIDE SEQUENCE [LARGE SCALE GENOMIC DNA]</scope>
    <source>
        <strain evidence="1 2">R-69658</strain>
    </source>
</reference>
<dbReference type="Proteomes" id="UP000674425">
    <property type="component" value="Unassembled WGS sequence"/>
</dbReference>
<dbReference type="EMBL" id="CAJNAU010000231">
    <property type="protein sequence ID" value="CAE6868710.1"/>
    <property type="molecule type" value="Genomic_DNA"/>
</dbReference>
<sequence length="63" mass="6660">MFKPFSESHPIRCEVGAALLAAEAATQRLALRALNEMSVSGGAADNSREELVGACEQVEALNE</sequence>
<name>A0ABM8T8D2_9BURK</name>
<protein>
    <submittedName>
        <fullName evidence="1">Uncharacterized protein</fullName>
    </submittedName>
</protein>
<gene>
    <name evidence="1" type="ORF">R69658_08019</name>
</gene>
<accession>A0ABM8T8D2</accession>
<comment type="caution">
    <text evidence="1">The sequence shown here is derived from an EMBL/GenBank/DDBJ whole genome shotgun (WGS) entry which is preliminary data.</text>
</comment>
<proteinExistence type="predicted"/>
<keyword evidence="2" id="KW-1185">Reference proteome</keyword>
<organism evidence="1 2">
    <name type="scientific">Paraburkholderia aspalathi</name>
    <dbReference type="NCBI Taxonomy" id="1324617"/>
    <lineage>
        <taxon>Bacteria</taxon>
        <taxon>Pseudomonadati</taxon>
        <taxon>Pseudomonadota</taxon>
        <taxon>Betaproteobacteria</taxon>
        <taxon>Burkholderiales</taxon>
        <taxon>Burkholderiaceae</taxon>
        <taxon>Paraburkholderia</taxon>
    </lineage>
</organism>